<reference evidence="3" key="1">
    <citation type="submission" date="2023-03" db="EMBL/GenBank/DDBJ databases">
        <title>Mating type loci evolution in Malassezia.</title>
        <authorList>
            <person name="Coelho M.A."/>
        </authorList>
    </citation>
    <scope>NUCLEOTIDE SEQUENCE</scope>
    <source>
        <strain evidence="3">CBS 11721</strain>
    </source>
</reference>
<dbReference type="AlphaFoldDB" id="A0AAF0J752"/>
<evidence type="ECO:0000313" key="3">
    <source>
        <dbReference type="EMBL" id="WFD35324.1"/>
    </source>
</evidence>
<feature type="compositionally biased region" description="Basic and acidic residues" evidence="1">
    <location>
        <begin position="255"/>
        <end position="272"/>
    </location>
</feature>
<proteinExistence type="predicted"/>
<organism evidence="3 4">
    <name type="scientific">Malassezia cuniculi</name>
    <dbReference type="NCBI Taxonomy" id="948313"/>
    <lineage>
        <taxon>Eukaryota</taxon>
        <taxon>Fungi</taxon>
        <taxon>Dikarya</taxon>
        <taxon>Basidiomycota</taxon>
        <taxon>Ustilaginomycotina</taxon>
        <taxon>Malasseziomycetes</taxon>
        <taxon>Malasseziales</taxon>
        <taxon>Malasseziaceae</taxon>
        <taxon>Malassezia</taxon>
    </lineage>
</organism>
<feature type="compositionally biased region" description="Basic and acidic residues" evidence="1">
    <location>
        <begin position="146"/>
        <end position="210"/>
    </location>
</feature>
<feature type="compositionally biased region" description="Basic residues" evidence="1">
    <location>
        <begin position="211"/>
        <end position="221"/>
    </location>
</feature>
<dbReference type="Pfam" id="PF10159">
    <property type="entry name" value="MMtag"/>
    <property type="match status" value="1"/>
</dbReference>
<feature type="compositionally biased region" description="Basic and acidic residues" evidence="1">
    <location>
        <begin position="222"/>
        <end position="248"/>
    </location>
</feature>
<evidence type="ECO:0000259" key="2">
    <source>
        <dbReference type="Pfam" id="PF10159"/>
    </source>
</evidence>
<dbReference type="EMBL" id="CP119879">
    <property type="protein sequence ID" value="WFD35324.1"/>
    <property type="molecule type" value="Genomic_DNA"/>
</dbReference>
<evidence type="ECO:0000313" key="4">
    <source>
        <dbReference type="Proteomes" id="UP001219933"/>
    </source>
</evidence>
<keyword evidence="4" id="KW-1185">Reference proteome</keyword>
<name>A0AAF0J752_9BASI</name>
<dbReference type="InterPro" id="IPR019315">
    <property type="entry name" value="MMTA2_N"/>
</dbReference>
<gene>
    <name evidence="3" type="ORF">MCUN1_002175</name>
</gene>
<accession>A0AAF0J752</accession>
<dbReference type="InterPro" id="IPR039207">
    <property type="entry name" value="MMTAG2-like"/>
</dbReference>
<sequence length="287" mass="34484">MPEEGFRRSGTRGGQADFSWEAVREDKHRENYLGNSINAAKGRWQEGRDIHWYNRDKNAPTWSSRDEIRAIKQAEQEQMNRLLGIETQTTGANAAPIDPAKRKFPSTNGPERESKSPNERSESGDSRREDRGSVSGSSHRHRHRESHRERDRDRESHRDHDRHRESRRNSDRREYDRRDRYSERREHRDYRRDYDYRDGHNSRRDADYHSHNHRHSRSRSRSHQESQHYRDHPRASLRDDMPKYKDEPSSYNRYSSDRLDRSESDERLDRTSEPIGRTRSPVRSINV</sequence>
<feature type="region of interest" description="Disordered" evidence="1">
    <location>
        <begin position="79"/>
        <end position="287"/>
    </location>
</feature>
<feature type="region of interest" description="Disordered" evidence="1">
    <location>
        <begin position="1"/>
        <end position="22"/>
    </location>
</feature>
<dbReference type="Proteomes" id="UP001219933">
    <property type="component" value="Chromosome 3"/>
</dbReference>
<evidence type="ECO:0000256" key="1">
    <source>
        <dbReference type="SAM" id="MobiDB-lite"/>
    </source>
</evidence>
<dbReference type="PANTHER" id="PTHR14580:SF0">
    <property type="entry name" value="MULTIPLE MYELOMA TUMOR-ASSOCIATED PROTEIN 2"/>
    <property type="match status" value="1"/>
</dbReference>
<dbReference type="PANTHER" id="PTHR14580">
    <property type="entry name" value="MULTIPLE MYELOMA TUMOR-ASSOCIATED PROTEIN 2 FAMILY MEMBER"/>
    <property type="match status" value="1"/>
</dbReference>
<feature type="domain" description="Multiple myeloma tumor-associated protein 2-like N-terminal" evidence="2">
    <location>
        <begin position="10"/>
        <end position="84"/>
    </location>
</feature>
<protein>
    <recommendedName>
        <fullName evidence="2">Multiple myeloma tumor-associated protein 2-like N-terminal domain-containing protein</fullName>
    </recommendedName>
</protein>
<feature type="compositionally biased region" description="Basic and acidic residues" evidence="1">
    <location>
        <begin position="110"/>
        <end position="132"/>
    </location>
</feature>